<dbReference type="Gene3D" id="3.40.50.2000">
    <property type="entry name" value="Glycogen Phosphorylase B"/>
    <property type="match status" value="2"/>
</dbReference>
<dbReference type="PANTHER" id="PTHR45947">
    <property type="entry name" value="SULFOQUINOVOSYL TRANSFERASE SQD2"/>
    <property type="match status" value="1"/>
</dbReference>
<evidence type="ECO:0000256" key="1">
    <source>
        <dbReference type="ARBA" id="ARBA00021292"/>
    </source>
</evidence>
<dbReference type="STRING" id="100225.SAMN05421595_0378"/>
<feature type="domain" description="Glycosyltransferase subfamily 4-like N-terminal" evidence="6">
    <location>
        <begin position="21"/>
        <end position="182"/>
    </location>
</feature>
<dbReference type="eggNOG" id="COG0438">
    <property type="taxonomic scope" value="Bacteria"/>
</dbReference>
<dbReference type="AlphaFoldDB" id="K6UM74"/>
<dbReference type="RefSeq" id="WP_006502618.1">
    <property type="nucleotide sequence ID" value="NZ_BAGZ01000008.1"/>
</dbReference>
<dbReference type="SUPFAM" id="SSF53756">
    <property type="entry name" value="UDP-Glycosyltransferase/glycogen phosphorylase"/>
    <property type="match status" value="2"/>
</dbReference>
<evidence type="ECO:0000256" key="3">
    <source>
        <dbReference type="ARBA" id="ARBA00022679"/>
    </source>
</evidence>
<evidence type="ECO:0000259" key="5">
    <source>
        <dbReference type="Pfam" id="PF00534"/>
    </source>
</evidence>
<dbReference type="PANTHER" id="PTHR45947:SF3">
    <property type="entry name" value="SULFOQUINOVOSYL TRANSFERASE SQD2"/>
    <property type="match status" value="1"/>
</dbReference>
<comment type="caution">
    <text evidence="7">The sequence shown here is derived from an EMBL/GenBank/DDBJ whole genome shotgun (WGS) entry which is preliminary data.</text>
</comment>
<dbReference type="Pfam" id="PF13439">
    <property type="entry name" value="Glyco_transf_4"/>
    <property type="match status" value="1"/>
</dbReference>
<organism evidence="7 8">
    <name type="scientific">Austwickia chelonae NBRC 105200</name>
    <dbReference type="NCBI Taxonomy" id="1184607"/>
    <lineage>
        <taxon>Bacteria</taxon>
        <taxon>Bacillati</taxon>
        <taxon>Actinomycetota</taxon>
        <taxon>Actinomycetes</taxon>
        <taxon>Micrococcales</taxon>
        <taxon>Dermatophilaceae</taxon>
        <taxon>Austwickia</taxon>
    </lineage>
</organism>
<dbReference type="EMBL" id="BAGZ01000008">
    <property type="protein sequence ID" value="GAB77866.1"/>
    <property type="molecule type" value="Genomic_DNA"/>
</dbReference>
<dbReference type="InterPro" id="IPR050194">
    <property type="entry name" value="Glycosyltransferase_grp1"/>
</dbReference>
<proteinExistence type="predicted"/>
<feature type="region of interest" description="Disordered" evidence="4">
    <location>
        <begin position="371"/>
        <end position="399"/>
    </location>
</feature>
<gene>
    <name evidence="7" type="ORF">AUCHE_08_01080</name>
</gene>
<evidence type="ECO:0000313" key="7">
    <source>
        <dbReference type="EMBL" id="GAB77866.1"/>
    </source>
</evidence>
<evidence type="ECO:0000313" key="8">
    <source>
        <dbReference type="Proteomes" id="UP000008495"/>
    </source>
</evidence>
<evidence type="ECO:0000256" key="4">
    <source>
        <dbReference type="SAM" id="MobiDB-lite"/>
    </source>
</evidence>
<dbReference type="InterPro" id="IPR001296">
    <property type="entry name" value="Glyco_trans_1"/>
</dbReference>
<dbReference type="Proteomes" id="UP000008495">
    <property type="component" value="Unassembled WGS sequence"/>
</dbReference>
<dbReference type="Pfam" id="PF00534">
    <property type="entry name" value="Glycos_transf_1"/>
    <property type="match status" value="1"/>
</dbReference>
<keyword evidence="2" id="KW-0328">Glycosyltransferase</keyword>
<accession>K6UM74</accession>
<protein>
    <recommendedName>
        <fullName evidence="1">D-inositol 3-phosphate glycosyltransferase</fullName>
    </recommendedName>
</protein>
<dbReference type="InterPro" id="IPR028098">
    <property type="entry name" value="Glyco_trans_4-like_N"/>
</dbReference>
<evidence type="ECO:0000256" key="2">
    <source>
        <dbReference type="ARBA" id="ARBA00022676"/>
    </source>
</evidence>
<evidence type="ECO:0000259" key="6">
    <source>
        <dbReference type="Pfam" id="PF13439"/>
    </source>
</evidence>
<dbReference type="GO" id="GO:1901137">
    <property type="term" value="P:carbohydrate derivative biosynthetic process"/>
    <property type="evidence" value="ECO:0007669"/>
    <property type="project" value="UniProtKB-ARBA"/>
</dbReference>
<keyword evidence="3" id="KW-0808">Transferase</keyword>
<reference evidence="7 8" key="1">
    <citation type="submission" date="2012-08" db="EMBL/GenBank/DDBJ databases">
        <title>Whole genome shotgun sequence of Austwickia chelonae NBRC 105200.</title>
        <authorList>
            <person name="Yoshida I."/>
            <person name="Hosoyama A."/>
            <person name="Tsuchikane K."/>
            <person name="Katsumata H."/>
            <person name="Ando Y."/>
            <person name="Ohji S."/>
            <person name="Hamada M."/>
            <person name="Tamura T."/>
            <person name="Yamazoe A."/>
            <person name="Yamazaki S."/>
            <person name="Fujita N."/>
        </authorList>
    </citation>
    <scope>NUCLEOTIDE SEQUENCE [LARGE SCALE GENOMIC DNA]</scope>
    <source>
        <strain evidence="7 8">NBRC 105200</strain>
    </source>
</reference>
<keyword evidence="8" id="KW-1185">Reference proteome</keyword>
<dbReference type="GO" id="GO:0016757">
    <property type="term" value="F:glycosyltransferase activity"/>
    <property type="evidence" value="ECO:0007669"/>
    <property type="project" value="UniProtKB-KW"/>
</dbReference>
<feature type="domain" description="Glycosyl transferase family 1" evidence="5">
    <location>
        <begin position="191"/>
        <end position="326"/>
    </location>
</feature>
<sequence>MTALRLAVLGPTRHPIASPFVGGQEALVATTTRGLRARGHHVLLYAAAGSDPDLADELIQFPTLPTLSAIAALDPHLPEPQFFADHHALDGAMRNLLTRTDIDAVLNHSLHPTPVLLAPLIRQILGAPTLTTLHTPPIPWLDAALALAGHQSRQIAVSAALARQWTSPPRRPDVILNGICLDEFTPGPGGPDLCWIGRITPEKGAHLAIRAAAAAGYRLHLCGPIYDNDYFHRHISPHIGPDVRYHGHLSNQQVSNIVGTCAALLVTPRWEEPFGLVAAEGPLCGTPVVALARGGLKEVVTAHTGVLVADNGDDDTTLTARLAQAIPQATALSRQQACATARTTLGADRMLDQYEELIAEELTTRADIRMLNRKTPRPSPDDTTRHPKTPPTRVQAIPAGHPYTRTIATACTEELTTFLHDPPIPGAPPGQWWPHPALEENWIRTHADRIDVVHLHFGFEHRTPEQIRRWTGALHDTSTALVLTVHDLTNPHLTHPAEHARYAENLRLLTAAADDILTLTPGAATQIHARWGRTATVHPHPHLVNRTWLNRERPEHDGWVVGTHLKSLRANIDLHSAIRELPTAVSRIPGARLRLHLHTDALHKNHPRHNTELASLVANPPDTVEILVHDPLDDTQLWNDLLDADLAVLPYRSGTHSGWLEMCHDLGTPVLVPSTTGHLAEQRPAWTWNPHTDGDLERALRAALSAHTAGLRATRPTTRRRTEELTRIATLHERIYTRLRSHNRLPREVGA</sequence>
<name>K6UM74_9MICO</name>